<dbReference type="Proteomes" id="UP000315983">
    <property type="component" value="Unassembled WGS sequence"/>
</dbReference>
<dbReference type="EMBL" id="BOQM01000044">
    <property type="protein sequence ID" value="GIM87574.1"/>
    <property type="molecule type" value="Genomic_DNA"/>
</dbReference>
<evidence type="ECO:0000313" key="4">
    <source>
        <dbReference type="Proteomes" id="UP000677457"/>
    </source>
</evidence>
<name>A0A542XLD8_SALAC</name>
<dbReference type="EMBL" id="VFOL01000001">
    <property type="protein sequence ID" value="TQL36668.1"/>
    <property type="molecule type" value="Genomic_DNA"/>
</dbReference>
<evidence type="ECO:0000313" key="1">
    <source>
        <dbReference type="EMBL" id="GIM87574.1"/>
    </source>
</evidence>
<dbReference type="Proteomes" id="UP000677457">
    <property type="component" value="Unassembled WGS sequence"/>
</dbReference>
<comment type="caution">
    <text evidence="2">The sequence shown here is derived from an EMBL/GenBank/DDBJ whole genome shotgun (WGS) entry which is preliminary data.</text>
</comment>
<proteinExistence type="predicted"/>
<reference evidence="1 4" key="2">
    <citation type="submission" date="2021-03" db="EMBL/GenBank/DDBJ databases">
        <title>Whole genome shotgun sequence of Salinispora arenicola NBRC 105043.</title>
        <authorList>
            <person name="Komaki H."/>
            <person name="Tamura T."/>
        </authorList>
    </citation>
    <scope>NUCLEOTIDE SEQUENCE [LARGE SCALE GENOMIC DNA]</scope>
    <source>
        <strain evidence="1 4">NBRC 105043</strain>
    </source>
</reference>
<dbReference type="AlphaFoldDB" id="A0A542XLD8"/>
<evidence type="ECO:0000313" key="2">
    <source>
        <dbReference type="EMBL" id="TQL36668.1"/>
    </source>
</evidence>
<protein>
    <submittedName>
        <fullName evidence="2">Uncharacterized protein</fullName>
    </submittedName>
</protein>
<gene>
    <name evidence="2" type="ORF">FB564_1778</name>
    <name evidence="1" type="ORF">Sar04_43100</name>
</gene>
<accession>A0A542XLD8</accession>
<reference evidence="2 3" key="1">
    <citation type="submission" date="2019-06" db="EMBL/GenBank/DDBJ databases">
        <title>Sequencing the genomes of 1000 actinobacteria strains.</title>
        <authorList>
            <person name="Klenk H.-P."/>
        </authorList>
    </citation>
    <scope>NUCLEOTIDE SEQUENCE [LARGE SCALE GENOMIC DNA]</scope>
    <source>
        <strain evidence="2 3">DSM 44819</strain>
    </source>
</reference>
<sequence>MVCRVGDWAQAWVVGWRCSPLMRDIGWLGDRPRTMRWQPPPSDTYPSRPLIGDPAEVGCTDRFHRLPLARVPYRPTWPDRVAGIRFCPGRQGATR</sequence>
<organism evidence="2 3">
    <name type="scientific">Salinispora arenicola</name>
    <dbReference type="NCBI Taxonomy" id="168697"/>
    <lineage>
        <taxon>Bacteria</taxon>
        <taxon>Bacillati</taxon>
        <taxon>Actinomycetota</taxon>
        <taxon>Actinomycetes</taxon>
        <taxon>Micromonosporales</taxon>
        <taxon>Micromonosporaceae</taxon>
        <taxon>Salinispora</taxon>
    </lineage>
</organism>
<evidence type="ECO:0000313" key="3">
    <source>
        <dbReference type="Proteomes" id="UP000315983"/>
    </source>
</evidence>
<keyword evidence="4" id="KW-1185">Reference proteome</keyword>